<dbReference type="Proteomes" id="UP000626244">
    <property type="component" value="Unassembled WGS sequence"/>
</dbReference>
<evidence type="ECO:0000313" key="2">
    <source>
        <dbReference type="EMBL" id="GGI17877.1"/>
    </source>
</evidence>
<evidence type="ECO:0000256" key="1">
    <source>
        <dbReference type="SAM" id="Phobius"/>
    </source>
</evidence>
<dbReference type="AlphaFoldDB" id="A0A8J3ANB0"/>
<proteinExistence type="predicted"/>
<dbReference type="RefSeq" id="WP_088003141.1">
    <property type="nucleotide sequence ID" value="NZ_BMHB01000004.1"/>
</dbReference>
<feature type="transmembrane region" description="Helical" evidence="1">
    <location>
        <begin position="79"/>
        <end position="97"/>
    </location>
</feature>
<gene>
    <name evidence="2" type="ORF">GCM10007380_40130</name>
</gene>
<feature type="transmembrane region" description="Helical" evidence="1">
    <location>
        <begin position="48"/>
        <end position="72"/>
    </location>
</feature>
<sequence>MQDSLEDKYIKGELDMNYIKQLLLAVCLNVIILWGLTIFFPYTGLGRIIAFPLIFLINMIIATMGCIVTRFLNVVNKGLVWAIILVLSIIVAIWLFPQDSGISVIVKIIDWIKGN</sequence>
<keyword evidence="3" id="KW-1185">Reference proteome</keyword>
<protein>
    <submittedName>
        <fullName evidence="2">Uncharacterized protein</fullName>
    </submittedName>
</protein>
<reference evidence="3" key="1">
    <citation type="journal article" date="2019" name="Int. J. Syst. Evol. Microbiol.">
        <title>The Global Catalogue of Microorganisms (GCM) 10K type strain sequencing project: providing services to taxonomists for standard genome sequencing and annotation.</title>
        <authorList>
            <consortium name="The Broad Institute Genomics Platform"/>
            <consortium name="The Broad Institute Genome Sequencing Center for Infectious Disease"/>
            <person name="Wu L."/>
            <person name="Ma J."/>
        </authorList>
    </citation>
    <scope>NUCLEOTIDE SEQUENCE [LARGE SCALE GENOMIC DNA]</scope>
    <source>
        <strain evidence="3">CGMCC 1.14993</strain>
    </source>
</reference>
<dbReference type="OrthoDB" id="2852938at2"/>
<evidence type="ECO:0000313" key="3">
    <source>
        <dbReference type="Proteomes" id="UP000626244"/>
    </source>
</evidence>
<keyword evidence="1" id="KW-1133">Transmembrane helix</keyword>
<dbReference type="EMBL" id="BMHB01000004">
    <property type="protein sequence ID" value="GGI17877.1"/>
    <property type="molecule type" value="Genomic_DNA"/>
</dbReference>
<keyword evidence="1" id="KW-0812">Transmembrane</keyword>
<accession>A0A8J3ANB0</accession>
<keyword evidence="1" id="KW-0472">Membrane</keyword>
<feature type="transmembrane region" description="Helical" evidence="1">
    <location>
        <begin position="21"/>
        <end position="42"/>
    </location>
</feature>
<comment type="caution">
    <text evidence="2">The sequence shown here is derived from an EMBL/GenBank/DDBJ whole genome shotgun (WGS) entry which is preliminary data.</text>
</comment>
<name>A0A8J3ANB0_9BACI</name>
<organism evidence="2 3">
    <name type="scientific">Gottfriedia solisilvae</name>
    <dbReference type="NCBI Taxonomy" id="1516104"/>
    <lineage>
        <taxon>Bacteria</taxon>
        <taxon>Bacillati</taxon>
        <taxon>Bacillota</taxon>
        <taxon>Bacilli</taxon>
        <taxon>Bacillales</taxon>
        <taxon>Bacillaceae</taxon>
        <taxon>Gottfriedia</taxon>
    </lineage>
</organism>